<dbReference type="InterPro" id="IPR004408">
    <property type="entry name" value="Biotin_CoA_COase_ligase"/>
</dbReference>
<dbReference type="STRING" id="452471.Aasi_1504"/>
<dbReference type="NCBIfam" id="TIGR00121">
    <property type="entry name" value="birA_ligase"/>
    <property type="match status" value="1"/>
</dbReference>
<evidence type="ECO:0000313" key="3">
    <source>
        <dbReference type="EMBL" id="ACP20868.1"/>
    </source>
</evidence>
<dbReference type="AlphaFoldDB" id="C3L4F0"/>
<dbReference type="GO" id="GO:0004077">
    <property type="term" value="F:biotin--[biotin carboxyl-carrier protein] ligase activity"/>
    <property type="evidence" value="ECO:0007669"/>
    <property type="project" value="InterPro"/>
</dbReference>
<dbReference type="Pfam" id="PF03099">
    <property type="entry name" value="BPL_LplA_LipB"/>
    <property type="match status" value="1"/>
</dbReference>
<dbReference type="CDD" id="cd16442">
    <property type="entry name" value="BPL"/>
    <property type="match status" value="1"/>
</dbReference>
<evidence type="ECO:0000313" key="4">
    <source>
        <dbReference type="Proteomes" id="UP000001227"/>
    </source>
</evidence>
<dbReference type="eggNOG" id="COG0340">
    <property type="taxonomic scope" value="Bacteria"/>
</dbReference>
<evidence type="ECO:0000256" key="1">
    <source>
        <dbReference type="ARBA" id="ARBA00022598"/>
    </source>
</evidence>
<keyword evidence="1" id="KW-0436">Ligase</keyword>
<dbReference type="SUPFAM" id="SSF55681">
    <property type="entry name" value="Class II aaRS and biotin synthetases"/>
    <property type="match status" value="1"/>
</dbReference>
<dbReference type="InterPro" id="IPR004143">
    <property type="entry name" value="BPL_LPL_catalytic"/>
</dbReference>
<dbReference type="Proteomes" id="UP000001227">
    <property type="component" value="Chromosome"/>
</dbReference>
<dbReference type="EMBL" id="CP001102">
    <property type="protein sequence ID" value="ACP20868.1"/>
    <property type="molecule type" value="Genomic_DNA"/>
</dbReference>
<gene>
    <name evidence="3" type="ordered locus">Aasi_1504</name>
</gene>
<keyword evidence="4" id="KW-1185">Reference proteome</keyword>
<feature type="domain" description="BPL/LPL catalytic" evidence="2">
    <location>
        <begin position="19"/>
        <end position="205"/>
    </location>
</feature>
<dbReference type="PANTHER" id="PTHR12835">
    <property type="entry name" value="BIOTIN PROTEIN LIGASE"/>
    <property type="match status" value="1"/>
</dbReference>
<dbReference type="Gene3D" id="3.30.930.10">
    <property type="entry name" value="Bira Bifunctional Protein, Domain 2"/>
    <property type="match status" value="1"/>
</dbReference>
<accession>C3L4F0</accession>
<evidence type="ECO:0000259" key="2">
    <source>
        <dbReference type="PROSITE" id="PS51733"/>
    </source>
</evidence>
<dbReference type="KEGG" id="aas:Aasi_1504"/>
<proteinExistence type="predicted"/>
<dbReference type="InterPro" id="IPR045864">
    <property type="entry name" value="aa-tRNA-synth_II/BPL/LPL"/>
</dbReference>
<protein>
    <recommendedName>
        <fullName evidence="2">BPL/LPL catalytic domain-containing protein</fullName>
    </recommendedName>
</protein>
<dbReference type="HOGENOM" id="CLU_051096_3_1_10"/>
<name>C3L4F0_AMOA5</name>
<sequence>MGHKFLLFKQLFKSGKLINKFSNLMSFVGENIIYKATCGSTNTEAMKLLSAENVPEGTVIITDNQTNGRGQRANTWTSEPYKNLTFSLILYPTWVMIQNSFLLNMLTAISIYKTLNTYIPNGLFVKWPNDIYYQNKKIGGVLIENLINQNKIKTSIIGIGLNINQTTFSLTNITSLSLVCGHEFNLSSLLTQLTDTIQTEYVLLAQGEIDILQKDYLAALYWVYEQRTFQDKAGYFQGVIQGVDAIGRLVVQKENGQIAYYECKEITFIA</sequence>
<dbReference type="PANTHER" id="PTHR12835:SF5">
    <property type="entry name" value="BIOTIN--PROTEIN LIGASE"/>
    <property type="match status" value="1"/>
</dbReference>
<organism evidence="3 4">
    <name type="scientific">Amoebophilus asiaticus (strain 5a2)</name>
    <dbReference type="NCBI Taxonomy" id="452471"/>
    <lineage>
        <taxon>Bacteria</taxon>
        <taxon>Pseudomonadati</taxon>
        <taxon>Bacteroidota</taxon>
        <taxon>Cytophagia</taxon>
        <taxon>Cytophagales</taxon>
        <taxon>Amoebophilaceae</taxon>
        <taxon>Candidatus Amoebophilus</taxon>
    </lineage>
</organism>
<dbReference type="PROSITE" id="PS51733">
    <property type="entry name" value="BPL_LPL_CATALYTIC"/>
    <property type="match status" value="1"/>
</dbReference>
<dbReference type="GO" id="GO:0005737">
    <property type="term" value="C:cytoplasm"/>
    <property type="evidence" value="ECO:0007669"/>
    <property type="project" value="TreeGrafter"/>
</dbReference>
<reference evidence="3 4" key="1">
    <citation type="journal article" date="2010" name="J. Bacteriol.">
        <title>The genome of the amoeba symbiont 'Candidatus Amoebophilus asiaticus' reveals common mechanisms for host cell interaction among amoeba-associated bacteria.</title>
        <authorList>
            <person name="Schmitz-Esser S."/>
            <person name="Tischler P."/>
            <person name="Arnold R."/>
            <person name="Montanaro J."/>
            <person name="Wagner M."/>
            <person name="Rattei T."/>
            <person name="Horn M."/>
        </authorList>
    </citation>
    <scope>NUCLEOTIDE SEQUENCE [LARGE SCALE GENOMIC DNA]</scope>
    <source>
        <strain evidence="3 4">5a2</strain>
    </source>
</reference>